<accession>A0A0H3ZSS3</accession>
<feature type="domain" description="Tyr recombinase" evidence="2">
    <location>
        <begin position="2"/>
        <end position="209"/>
    </location>
</feature>
<evidence type="ECO:0000259" key="2">
    <source>
        <dbReference type="PROSITE" id="PS51898"/>
    </source>
</evidence>
<sequence>MALPPIIEDKDRAWLFKVITQSPEPELNGCLIGFFLASGMTTLEICRIQVRDIIKKNGQLTKCFAVKGEVSRDFYLSNIKLQNLIKSYIGKRKKDGDHPDLYNGFDEDEPFFKRSNGDHFKIKRRTTDKGNTSFHCNALNNHIKRLLADAGIEQPSILSGRRTFAVRLKRHGVDVPTIHLMLGNKTLETTLRLIETDTVSMVAIADMAF</sequence>
<reference evidence="3" key="1">
    <citation type="journal article" date="2015" name="MBio">
        <title>Eco-Evolutionary Dynamics of Episomes among Ecologically Cohesive Bacterial Populations.</title>
        <authorList>
            <person name="Xue H."/>
            <person name="Cordero O.X."/>
            <person name="Camas F.M."/>
            <person name="Trimble W."/>
            <person name="Meyer F."/>
            <person name="Guglielmini J."/>
            <person name="Rocha E.P."/>
            <person name="Polz M.F."/>
        </authorList>
    </citation>
    <scope>NUCLEOTIDE SEQUENCE</scope>
    <source>
        <strain evidence="3">1F_145</strain>
    </source>
</reference>
<proteinExistence type="predicted"/>
<evidence type="ECO:0000256" key="1">
    <source>
        <dbReference type="ARBA" id="ARBA00023172"/>
    </source>
</evidence>
<dbReference type="InterPro" id="IPR011010">
    <property type="entry name" value="DNA_brk_join_enz"/>
</dbReference>
<dbReference type="Pfam" id="PF00589">
    <property type="entry name" value="Phage_integrase"/>
    <property type="match status" value="1"/>
</dbReference>
<dbReference type="Gene3D" id="1.10.443.10">
    <property type="entry name" value="Intergrase catalytic core"/>
    <property type="match status" value="1"/>
</dbReference>
<dbReference type="AlphaFoldDB" id="A0A0H3ZSS3"/>
<dbReference type="InterPro" id="IPR013762">
    <property type="entry name" value="Integrase-like_cat_sf"/>
</dbReference>
<dbReference type="InterPro" id="IPR002104">
    <property type="entry name" value="Integrase_catalytic"/>
</dbReference>
<dbReference type="GO" id="GO:0015074">
    <property type="term" value="P:DNA integration"/>
    <property type="evidence" value="ECO:0007669"/>
    <property type="project" value="InterPro"/>
</dbReference>
<evidence type="ECO:0000313" key="3">
    <source>
        <dbReference type="EMBL" id="AKN36616.1"/>
    </source>
</evidence>
<keyword evidence="1" id="KW-0233">DNA recombination</keyword>
<dbReference type="SUPFAM" id="SSF56349">
    <property type="entry name" value="DNA breaking-rejoining enzymes"/>
    <property type="match status" value="1"/>
</dbReference>
<dbReference type="GO" id="GO:0006310">
    <property type="term" value="P:DNA recombination"/>
    <property type="evidence" value="ECO:0007669"/>
    <property type="project" value="UniProtKB-KW"/>
</dbReference>
<dbReference type="CDD" id="cd00397">
    <property type="entry name" value="DNA_BRE_C"/>
    <property type="match status" value="1"/>
</dbReference>
<protein>
    <recommendedName>
        <fullName evidence="2">Tyr recombinase domain-containing protein</fullName>
    </recommendedName>
</protein>
<organism evidence="3">
    <name type="scientific">Vibrio splendidus</name>
    <dbReference type="NCBI Taxonomy" id="29497"/>
    <lineage>
        <taxon>Bacteria</taxon>
        <taxon>Pseudomonadati</taxon>
        <taxon>Pseudomonadota</taxon>
        <taxon>Gammaproteobacteria</taxon>
        <taxon>Vibrionales</taxon>
        <taxon>Vibrionaceae</taxon>
        <taxon>Vibrio</taxon>
    </lineage>
</organism>
<name>A0A0H3ZSS3_VIBSP</name>
<dbReference type="GO" id="GO:0003677">
    <property type="term" value="F:DNA binding"/>
    <property type="evidence" value="ECO:0007669"/>
    <property type="project" value="InterPro"/>
</dbReference>
<dbReference type="EMBL" id="KP795502">
    <property type="protein sequence ID" value="AKN36616.1"/>
    <property type="molecule type" value="Genomic_DNA"/>
</dbReference>
<dbReference type="PROSITE" id="PS51898">
    <property type="entry name" value="TYR_RECOMBINASE"/>
    <property type="match status" value="1"/>
</dbReference>